<reference evidence="1" key="2">
    <citation type="submission" date="2021-04" db="EMBL/GenBank/DDBJ databases">
        <authorList>
            <person name="Gilroy R."/>
        </authorList>
    </citation>
    <scope>NUCLEOTIDE SEQUENCE</scope>
    <source>
        <strain evidence="1">ChiGjej4B4-7305</strain>
    </source>
</reference>
<dbReference type="InterPro" id="IPR036412">
    <property type="entry name" value="HAD-like_sf"/>
</dbReference>
<reference evidence="1" key="1">
    <citation type="journal article" date="2021" name="PeerJ">
        <title>Extensive microbial diversity within the chicken gut microbiome revealed by metagenomics and culture.</title>
        <authorList>
            <person name="Gilroy R."/>
            <person name="Ravi A."/>
            <person name="Getino M."/>
            <person name="Pursley I."/>
            <person name="Horton D.L."/>
            <person name="Alikhan N.F."/>
            <person name="Baker D."/>
            <person name="Gharbi K."/>
            <person name="Hall N."/>
            <person name="Watson M."/>
            <person name="Adriaenssens E.M."/>
            <person name="Foster-Nyarko E."/>
            <person name="Jarju S."/>
            <person name="Secka A."/>
            <person name="Antonio M."/>
            <person name="Oren A."/>
            <person name="Chaudhuri R.R."/>
            <person name="La Ragione R."/>
            <person name="Hildebrand F."/>
            <person name="Pallen M.J."/>
        </authorList>
    </citation>
    <scope>NUCLEOTIDE SEQUENCE</scope>
    <source>
        <strain evidence="1">ChiGjej4B4-7305</strain>
    </source>
</reference>
<accession>A0A9D2ECR4</accession>
<dbReference type="NCBIfam" id="TIGR01549">
    <property type="entry name" value="HAD-SF-IA-v1"/>
    <property type="match status" value="1"/>
</dbReference>
<protein>
    <submittedName>
        <fullName evidence="1">HAD-IA family hydrolase</fullName>
    </submittedName>
</protein>
<dbReference type="InterPro" id="IPR006439">
    <property type="entry name" value="HAD-SF_hydro_IA"/>
</dbReference>
<dbReference type="Pfam" id="PF00702">
    <property type="entry name" value="Hydrolase"/>
    <property type="match status" value="1"/>
</dbReference>
<name>A0A9D2ECR4_9MICO</name>
<keyword evidence="1" id="KW-0378">Hydrolase</keyword>
<dbReference type="GO" id="GO:0016787">
    <property type="term" value="F:hydrolase activity"/>
    <property type="evidence" value="ECO:0007669"/>
    <property type="project" value="UniProtKB-KW"/>
</dbReference>
<dbReference type="PANTHER" id="PTHR46649:SF4">
    <property type="entry name" value="HALOACID DEHALOGENASE-LIKE HYDROLASE (HAD) SUPERFAMILY PROTEIN"/>
    <property type="match status" value="1"/>
</dbReference>
<dbReference type="PANTHER" id="PTHR46649">
    <property type="match status" value="1"/>
</dbReference>
<dbReference type="SUPFAM" id="SSF56784">
    <property type="entry name" value="HAD-like"/>
    <property type="match status" value="1"/>
</dbReference>
<dbReference type="Proteomes" id="UP000824037">
    <property type="component" value="Unassembled WGS sequence"/>
</dbReference>
<evidence type="ECO:0000313" key="2">
    <source>
        <dbReference type="Proteomes" id="UP000824037"/>
    </source>
</evidence>
<evidence type="ECO:0000313" key="1">
    <source>
        <dbReference type="EMBL" id="HIZ35368.1"/>
    </source>
</evidence>
<dbReference type="AlphaFoldDB" id="A0A9D2ECR4"/>
<organism evidence="1 2">
    <name type="scientific">Candidatus Ruania gallistercoris</name>
    <dbReference type="NCBI Taxonomy" id="2838746"/>
    <lineage>
        <taxon>Bacteria</taxon>
        <taxon>Bacillati</taxon>
        <taxon>Actinomycetota</taxon>
        <taxon>Actinomycetes</taxon>
        <taxon>Micrococcales</taxon>
        <taxon>Ruaniaceae</taxon>
        <taxon>Ruania</taxon>
    </lineage>
</organism>
<gene>
    <name evidence="1" type="ORF">H9815_06285</name>
</gene>
<sequence>AGIPVAVVSQADGTIESMLQEAQMCQVGDGPGVPVDTILDSEVVGLNKPDPRFFQLALDRLGARPEQAIHVGDTVRADVHGAQDAGIRALHYDPYGHCDDEPGAHEHVRSMADVLPYLGLHLERVRA</sequence>
<proteinExistence type="predicted"/>
<dbReference type="EMBL" id="DXBY01000105">
    <property type="protein sequence ID" value="HIZ35368.1"/>
    <property type="molecule type" value="Genomic_DNA"/>
</dbReference>
<comment type="caution">
    <text evidence="1">The sequence shown here is derived from an EMBL/GenBank/DDBJ whole genome shotgun (WGS) entry which is preliminary data.</text>
</comment>
<dbReference type="Gene3D" id="3.40.50.1000">
    <property type="entry name" value="HAD superfamily/HAD-like"/>
    <property type="match status" value="1"/>
</dbReference>
<dbReference type="InterPro" id="IPR023214">
    <property type="entry name" value="HAD_sf"/>
</dbReference>
<feature type="non-terminal residue" evidence="1">
    <location>
        <position position="1"/>
    </location>
</feature>